<proteinExistence type="predicted"/>
<dbReference type="InterPro" id="IPR011466">
    <property type="entry name" value="DUF1572"/>
</dbReference>
<evidence type="ECO:0000313" key="1">
    <source>
        <dbReference type="EMBL" id="MFC4104001.1"/>
    </source>
</evidence>
<organism evidence="1 2">
    <name type="scientific">Paenibacillus xanthanilyticus</name>
    <dbReference type="NCBI Taxonomy" id="1783531"/>
    <lineage>
        <taxon>Bacteria</taxon>
        <taxon>Bacillati</taxon>
        <taxon>Bacillota</taxon>
        <taxon>Bacilli</taxon>
        <taxon>Bacillales</taxon>
        <taxon>Paenibacillaceae</taxon>
        <taxon>Paenibacillus</taxon>
    </lineage>
</organism>
<accession>A0ABV8KD60</accession>
<dbReference type="InterPro" id="IPR034660">
    <property type="entry name" value="DinB/YfiT-like"/>
</dbReference>
<keyword evidence="2" id="KW-1185">Reference proteome</keyword>
<dbReference type="Gene3D" id="1.20.120.450">
    <property type="entry name" value="dinb family like domain"/>
    <property type="match status" value="1"/>
</dbReference>
<dbReference type="RefSeq" id="WP_377722546.1">
    <property type="nucleotide sequence ID" value="NZ_JBHSAM010000036.1"/>
</dbReference>
<dbReference type="Pfam" id="PF07609">
    <property type="entry name" value="DUF1572"/>
    <property type="match status" value="1"/>
</dbReference>
<dbReference type="EMBL" id="JBHSAM010000036">
    <property type="protein sequence ID" value="MFC4104001.1"/>
    <property type="molecule type" value="Genomic_DNA"/>
</dbReference>
<sequence length="188" mass="20864">MNPETKLDLAEHVLVQSIRDFESLKKLGDKSLAQLSEAGFRWVPDPESNSIAIIINHLHGNMLSRWTDFLTTDGEKPDRNRDAEFEDDGASSAELIARWEQGWATLLGTLKTLTPDDLLRTVTIRGEGHTVVQAVHRQISHYGYHVGQLVYAAKAYRSSAWRTLSIPKGGSSAFNAAKGEEAAERHKG</sequence>
<name>A0ABV8KD60_9BACL</name>
<gene>
    <name evidence="1" type="ORF">ACFOZ8_30720</name>
</gene>
<evidence type="ECO:0000313" key="2">
    <source>
        <dbReference type="Proteomes" id="UP001595715"/>
    </source>
</evidence>
<dbReference type="Proteomes" id="UP001595715">
    <property type="component" value="Unassembled WGS sequence"/>
</dbReference>
<dbReference type="SUPFAM" id="SSF109854">
    <property type="entry name" value="DinB/YfiT-like putative metalloenzymes"/>
    <property type="match status" value="1"/>
</dbReference>
<protein>
    <submittedName>
        <fullName evidence="1">DUF1572 family protein</fullName>
    </submittedName>
</protein>
<comment type="caution">
    <text evidence="1">The sequence shown here is derived from an EMBL/GenBank/DDBJ whole genome shotgun (WGS) entry which is preliminary data.</text>
</comment>
<reference evidence="2" key="1">
    <citation type="journal article" date="2019" name="Int. J. Syst. Evol. Microbiol.">
        <title>The Global Catalogue of Microorganisms (GCM) 10K type strain sequencing project: providing services to taxonomists for standard genome sequencing and annotation.</title>
        <authorList>
            <consortium name="The Broad Institute Genomics Platform"/>
            <consortium name="The Broad Institute Genome Sequencing Center for Infectious Disease"/>
            <person name="Wu L."/>
            <person name="Ma J."/>
        </authorList>
    </citation>
    <scope>NUCLEOTIDE SEQUENCE [LARGE SCALE GENOMIC DNA]</scope>
    <source>
        <strain evidence="2">IBRC-M 10987</strain>
    </source>
</reference>